<feature type="region of interest" description="Disordered" evidence="1">
    <location>
        <begin position="1"/>
        <end position="66"/>
    </location>
</feature>
<organism evidence="2 3">
    <name type="scientific">Pseudomonas fluorescens</name>
    <dbReference type="NCBI Taxonomy" id="294"/>
    <lineage>
        <taxon>Bacteria</taxon>
        <taxon>Pseudomonadati</taxon>
        <taxon>Pseudomonadota</taxon>
        <taxon>Gammaproteobacteria</taxon>
        <taxon>Pseudomonadales</taxon>
        <taxon>Pseudomonadaceae</taxon>
        <taxon>Pseudomonas</taxon>
    </lineage>
</organism>
<protein>
    <submittedName>
        <fullName evidence="2">Uncharacterized protein</fullName>
    </submittedName>
</protein>
<accession>A0A3S4SV66</accession>
<name>A0A3S4SV66_PSEFL</name>
<dbReference type="OrthoDB" id="7031491at2"/>
<evidence type="ECO:0000256" key="1">
    <source>
        <dbReference type="SAM" id="MobiDB-lite"/>
    </source>
</evidence>
<evidence type="ECO:0000313" key="3">
    <source>
        <dbReference type="Proteomes" id="UP000281909"/>
    </source>
</evidence>
<gene>
    <name evidence="2" type="ORF">NCTC9428_03155</name>
</gene>
<dbReference type="AlphaFoldDB" id="A0A3S4SV66"/>
<sequence>MDIDEKAPGNQSQKPVTRPTDNETGHDHQRKNPEVPLPADDEAPVEEEMSDVDAANSVTTEHPKDQ</sequence>
<proteinExistence type="predicted"/>
<dbReference type="RefSeq" id="WP_126364171.1">
    <property type="nucleotide sequence ID" value="NZ_LR134318.1"/>
</dbReference>
<dbReference type="EMBL" id="LR134318">
    <property type="protein sequence ID" value="VEF11534.1"/>
    <property type="molecule type" value="Genomic_DNA"/>
</dbReference>
<evidence type="ECO:0000313" key="2">
    <source>
        <dbReference type="EMBL" id="VEF11534.1"/>
    </source>
</evidence>
<feature type="compositionally biased region" description="Basic and acidic residues" evidence="1">
    <location>
        <begin position="20"/>
        <end position="33"/>
    </location>
</feature>
<reference evidence="2 3" key="1">
    <citation type="submission" date="2018-12" db="EMBL/GenBank/DDBJ databases">
        <authorList>
            <consortium name="Pathogen Informatics"/>
        </authorList>
    </citation>
    <scope>NUCLEOTIDE SEQUENCE [LARGE SCALE GENOMIC DNA]</scope>
    <source>
        <strain evidence="2 3">NCTC9428</strain>
    </source>
</reference>
<dbReference type="Proteomes" id="UP000281909">
    <property type="component" value="Chromosome"/>
</dbReference>
<feature type="compositionally biased region" description="Acidic residues" evidence="1">
    <location>
        <begin position="39"/>
        <end position="51"/>
    </location>
</feature>